<feature type="domain" description="UspA" evidence="2">
    <location>
        <begin position="155"/>
        <end position="277"/>
    </location>
</feature>
<gene>
    <name evidence="3" type="ORF">ACFSJE_04160</name>
</gene>
<dbReference type="Proteomes" id="UP001597342">
    <property type="component" value="Unassembled WGS sequence"/>
</dbReference>
<evidence type="ECO:0000259" key="2">
    <source>
        <dbReference type="Pfam" id="PF00582"/>
    </source>
</evidence>
<dbReference type="CDD" id="cd00293">
    <property type="entry name" value="USP-like"/>
    <property type="match status" value="2"/>
</dbReference>
<keyword evidence="4" id="KW-1185">Reference proteome</keyword>
<dbReference type="Pfam" id="PF00582">
    <property type="entry name" value="Usp"/>
    <property type="match status" value="2"/>
</dbReference>
<evidence type="ECO:0000256" key="1">
    <source>
        <dbReference type="ARBA" id="ARBA00008791"/>
    </source>
</evidence>
<comment type="caution">
    <text evidence="3">The sequence shown here is derived from an EMBL/GenBank/DDBJ whole genome shotgun (WGS) entry which is preliminary data.</text>
</comment>
<accession>A0ABW4XTY3</accession>
<proteinExistence type="inferred from homology"/>
<dbReference type="InterPro" id="IPR006015">
    <property type="entry name" value="Universal_stress_UspA"/>
</dbReference>
<dbReference type="Gene3D" id="3.40.50.12370">
    <property type="match status" value="1"/>
</dbReference>
<dbReference type="SUPFAM" id="SSF52402">
    <property type="entry name" value="Adenine nucleotide alpha hydrolases-like"/>
    <property type="match status" value="2"/>
</dbReference>
<sequence>MLRIVLPTDFSENAFNAIAYAARLFKDTTCIFYVLHAYTPPIYRVDYALGSPGQLGLPDDHKYAAEQALDKTITRIRSKFDIPKHEYVSHAAFNTLEDELKSFVNKENIDLVIMGTQGATGAREILFGSNTVHVFNKAIVPVLAIPSDFGFIPPKKILFPTDYEVDFNKAAVEFLLMLSKLWESKIHVMHVTPPAGLSSQQKKNKMVLEKLMKGSAHTIHDLPDQELIEAINGFQEEVPIELLAMVKNKHSFLERLFIEPVVKNIGLHSKVPFLVLPYNP</sequence>
<comment type="similarity">
    <text evidence="1">Belongs to the universal stress protein A family.</text>
</comment>
<dbReference type="PRINTS" id="PR01438">
    <property type="entry name" value="UNVRSLSTRESS"/>
</dbReference>
<name>A0ABW4XTY3_9FLAO</name>
<dbReference type="PANTHER" id="PTHR46268">
    <property type="entry name" value="STRESS RESPONSE PROTEIN NHAX"/>
    <property type="match status" value="1"/>
</dbReference>
<dbReference type="RefSeq" id="WP_379829720.1">
    <property type="nucleotide sequence ID" value="NZ_JBHUHU010000001.1"/>
</dbReference>
<dbReference type="PANTHER" id="PTHR46268:SF6">
    <property type="entry name" value="UNIVERSAL STRESS PROTEIN UP12"/>
    <property type="match status" value="1"/>
</dbReference>
<protein>
    <submittedName>
        <fullName evidence="3">Universal stress protein</fullName>
    </submittedName>
</protein>
<dbReference type="InterPro" id="IPR006016">
    <property type="entry name" value="UspA"/>
</dbReference>
<reference evidence="4" key="1">
    <citation type="journal article" date="2019" name="Int. J. Syst. Evol. Microbiol.">
        <title>The Global Catalogue of Microorganisms (GCM) 10K type strain sequencing project: providing services to taxonomists for standard genome sequencing and annotation.</title>
        <authorList>
            <consortium name="The Broad Institute Genomics Platform"/>
            <consortium name="The Broad Institute Genome Sequencing Center for Infectious Disease"/>
            <person name="Wu L."/>
            <person name="Ma J."/>
        </authorList>
    </citation>
    <scope>NUCLEOTIDE SEQUENCE [LARGE SCALE GENOMIC DNA]</scope>
    <source>
        <strain evidence="4">JCM 3389</strain>
    </source>
</reference>
<feature type="domain" description="UspA" evidence="2">
    <location>
        <begin position="3"/>
        <end position="146"/>
    </location>
</feature>
<evidence type="ECO:0000313" key="4">
    <source>
        <dbReference type="Proteomes" id="UP001597342"/>
    </source>
</evidence>
<dbReference type="EMBL" id="JBHUHU010000001">
    <property type="protein sequence ID" value="MFD2098955.1"/>
    <property type="molecule type" value="Genomic_DNA"/>
</dbReference>
<evidence type="ECO:0000313" key="3">
    <source>
        <dbReference type="EMBL" id="MFD2098955.1"/>
    </source>
</evidence>
<organism evidence="3 4">
    <name type="scientific">Flagellimonas iocasae</name>
    <dbReference type="NCBI Taxonomy" id="2055905"/>
    <lineage>
        <taxon>Bacteria</taxon>
        <taxon>Pseudomonadati</taxon>
        <taxon>Bacteroidota</taxon>
        <taxon>Flavobacteriia</taxon>
        <taxon>Flavobacteriales</taxon>
        <taxon>Flavobacteriaceae</taxon>
        <taxon>Flagellimonas</taxon>
    </lineage>
</organism>